<keyword evidence="2" id="KW-1185">Reference proteome</keyword>
<sequence>MVARTIAGTSRERQLVSPINHLRYVGIDMATPVVEAIGWERKNCFTGTINKVIVKVKYALTYHL</sequence>
<dbReference type="EMBL" id="SJPN01000002">
    <property type="protein sequence ID" value="TWU06268.1"/>
    <property type="molecule type" value="Genomic_DNA"/>
</dbReference>
<organism evidence="1 2">
    <name type="scientific">Stieleria varia</name>
    <dbReference type="NCBI Taxonomy" id="2528005"/>
    <lineage>
        <taxon>Bacteria</taxon>
        <taxon>Pseudomonadati</taxon>
        <taxon>Planctomycetota</taxon>
        <taxon>Planctomycetia</taxon>
        <taxon>Pirellulales</taxon>
        <taxon>Pirellulaceae</taxon>
        <taxon>Stieleria</taxon>
    </lineage>
</organism>
<accession>A0A5C6B2V1</accession>
<dbReference type="AlphaFoldDB" id="A0A5C6B2V1"/>
<protein>
    <submittedName>
        <fullName evidence="1">Uncharacterized protein</fullName>
    </submittedName>
</protein>
<gene>
    <name evidence="1" type="ORF">Pla52n_19890</name>
</gene>
<comment type="caution">
    <text evidence="1">The sequence shown here is derived from an EMBL/GenBank/DDBJ whole genome shotgun (WGS) entry which is preliminary data.</text>
</comment>
<reference evidence="1 2" key="1">
    <citation type="submission" date="2019-02" db="EMBL/GenBank/DDBJ databases">
        <title>Deep-cultivation of Planctomycetes and their phenomic and genomic characterization uncovers novel biology.</title>
        <authorList>
            <person name="Wiegand S."/>
            <person name="Jogler M."/>
            <person name="Boedeker C."/>
            <person name="Pinto D."/>
            <person name="Vollmers J."/>
            <person name="Rivas-Marin E."/>
            <person name="Kohn T."/>
            <person name="Peeters S.H."/>
            <person name="Heuer A."/>
            <person name="Rast P."/>
            <person name="Oberbeckmann S."/>
            <person name="Bunk B."/>
            <person name="Jeske O."/>
            <person name="Meyerdierks A."/>
            <person name="Storesund J.E."/>
            <person name="Kallscheuer N."/>
            <person name="Luecker S."/>
            <person name="Lage O.M."/>
            <person name="Pohl T."/>
            <person name="Merkel B.J."/>
            <person name="Hornburger P."/>
            <person name="Mueller R.-W."/>
            <person name="Bruemmer F."/>
            <person name="Labrenz M."/>
            <person name="Spormann A.M."/>
            <person name="Op Den Camp H."/>
            <person name="Overmann J."/>
            <person name="Amann R."/>
            <person name="Jetten M.S.M."/>
            <person name="Mascher T."/>
            <person name="Medema M.H."/>
            <person name="Devos D.P."/>
            <person name="Kaster A.-K."/>
            <person name="Ovreas L."/>
            <person name="Rohde M."/>
            <person name="Galperin M.Y."/>
            <person name="Jogler C."/>
        </authorList>
    </citation>
    <scope>NUCLEOTIDE SEQUENCE [LARGE SCALE GENOMIC DNA]</scope>
    <source>
        <strain evidence="1 2">Pla52n</strain>
    </source>
</reference>
<name>A0A5C6B2V1_9BACT</name>
<dbReference type="Proteomes" id="UP000320176">
    <property type="component" value="Unassembled WGS sequence"/>
</dbReference>
<proteinExistence type="predicted"/>
<evidence type="ECO:0000313" key="1">
    <source>
        <dbReference type="EMBL" id="TWU06268.1"/>
    </source>
</evidence>
<evidence type="ECO:0000313" key="2">
    <source>
        <dbReference type="Proteomes" id="UP000320176"/>
    </source>
</evidence>